<comment type="similarity">
    <text evidence="1 8">Belongs to the thiolase-like superfamily. Thiolase family.</text>
</comment>
<dbReference type="FunFam" id="3.40.47.10:FF:000011">
    <property type="entry name" value="3-ketoacyl-CoA thiolase"/>
    <property type="match status" value="1"/>
</dbReference>
<evidence type="ECO:0000256" key="1">
    <source>
        <dbReference type="ARBA" id="ARBA00010982"/>
    </source>
</evidence>
<sequence length="437" mass="46582">MNAPAETHDRLPVILRGARTPFMETAGAYAQLMSHELGARAIAGLVEKTGIDAARVDVVAMGTVVHEVETTNVARECMLGAGLPSTIPAFTLSMAGLSPNIAVGTVCDMISLGRAELAIAGGTETFSDPPVRVRQRLRRGLMQLNQDPSAKNALRVLAGLRPADLLPEMPSTSDFTTKMTMGACTEAMVKKFGVARQESDRYAARSHALALRAWEQGRYAEDIVPVQLPGRGEAVTRDDSIRDDAGPEKLARLKPVFDREHGIVTAGNASRLTDGAGALLLSSLGAARRLKLEPQAVVRDYVLAGVDDLFSEMLLGPAMAIPKLLQRNGLDMDDIAVWELHEAFAAQILANQACLGSAEFAREHHGLPQAIGMIPEDRLNTWGGSLALGNPFAATGVRLLTTAARRLQQERKRYAVVSSCAGGGLGAAILLENADRL</sequence>
<name>A0A2S5TGX3_9GAMM</name>
<dbReference type="InterPro" id="IPR020616">
    <property type="entry name" value="Thiolase_N"/>
</dbReference>
<evidence type="ECO:0000256" key="5">
    <source>
        <dbReference type="ARBA" id="ARBA00022963"/>
    </source>
</evidence>
<evidence type="ECO:0000256" key="6">
    <source>
        <dbReference type="ARBA" id="ARBA00023098"/>
    </source>
</evidence>
<dbReference type="Proteomes" id="UP000238220">
    <property type="component" value="Unassembled WGS sequence"/>
</dbReference>
<organism evidence="11 12">
    <name type="scientific">Solimonas fluminis</name>
    <dbReference type="NCBI Taxonomy" id="2086571"/>
    <lineage>
        <taxon>Bacteria</taxon>
        <taxon>Pseudomonadati</taxon>
        <taxon>Pseudomonadota</taxon>
        <taxon>Gammaproteobacteria</taxon>
        <taxon>Nevskiales</taxon>
        <taxon>Nevskiaceae</taxon>
        <taxon>Solimonas</taxon>
    </lineage>
</organism>
<gene>
    <name evidence="11" type="ORF">C3942_09380</name>
</gene>
<keyword evidence="5" id="KW-0442">Lipid degradation</keyword>
<dbReference type="InterPro" id="IPR016039">
    <property type="entry name" value="Thiolase-like"/>
</dbReference>
<dbReference type="Pfam" id="PF00108">
    <property type="entry name" value="Thiolase_N"/>
    <property type="match status" value="1"/>
</dbReference>
<feature type="domain" description="Thiolase N-terminal" evidence="9">
    <location>
        <begin position="13"/>
        <end position="282"/>
    </location>
</feature>
<proteinExistence type="inferred from homology"/>
<evidence type="ECO:0000313" key="11">
    <source>
        <dbReference type="EMBL" id="PPE74230.1"/>
    </source>
</evidence>
<keyword evidence="12" id="KW-1185">Reference proteome</keyword>
<keyword evidence="6" id="KW-0443">Lipid metabolism</keyword>
<dbReference type="OrthoDB" id="8951704at2"/>
<keyword evidence="4" id="KW-0276">Fatty acid metabolism</keyword>
<accession>A0A2S5TGX3</accession>
<dbReference type="PANTHER" id="PTHR18919:SF153">
    <property type="entry name" value="TRIFUNCTIONAL ENZYME SUBUNIT BETA, MITOCHONDRIAL"/>
    <property type="match status" value="1"/>
</dbReference>
<keyword evidence="7 8" id="KW-0012">Acyltransferase</keyword>
<comment type="caution">
    <text evidence="11">The sequence shown here is derived from an EMBL/GenBank/DDBJ whole genome shotgun (WGS) entry which is preliminary data.</text>
</comment>
<dbReference type="EMBL" id="PSNW01000004">
    <property type="protein sequence ID" value="PPE74230.1"/>
    <property type="molecule type" value="Genomic_DNA"/>
</dbReference>
<dbReference type="GO" id="GO:0006635">
    <property type="term" value="P:fatty acid beta-oxidation"/>
    <property type="evidence" value="ECO:0007669"/>
    <property type="project" value="TreeGrafter"/>
</dbReference>
<feature type="domain" description="Thiolase C-terminal" evidence="10">
    <location>
        <begin position="293"/>
        <end position="432"/>
    </location>
</feature>
<dbReference type="NCBIfam" id="TIGR01930">
    <property type="entry name" value="AcCoA-C-Actrans"/>
    <property type="match status" value="1"/>
</dbReference>
<dbReference type="CDD" id="cd00751">
    <property type="entry name" value="thiolase"/>
    <property type="match status" value="1"/>
</dbReference>
<evidence type="ECO:0000259" key="10">
    <source>
        <dbReference type="Pfam" id="PF02803"/>
    </source>
</evidence>
<dbReference type="SUPFAM" id="SSF53901">
    <property type="entry name" value="Thiolase-like"/>
    <property type="match status" value="2"/>
</dbReference>
<dbReference type="InterPro" id="IPR020617">
    <property type="entry name" value="Thiolase_C"/>
</dbReference>
<evidence type="ECO:0000256" key="4">
    <source>
        <dbReference type="ARBA" id="ARBA00022832"/>
    </source>
</evidence>
<evidence type="ECO:0000259" key="9">
    <source>
        <dbReference type="Pfam" id="PF00108"/>
    </source>
</evidence>
<dbReference type="AlphaFoldDB" id="A0A2S5TGX3"/>
<evidence type="ECO:0000313" key="12">
    <source>
        <dbReference type="Proteomes" id="UP000238220"/>
    </source>
</evidence>
<keyword evidence="3 8" id="KW-0808">Transferase</keyword>
<dbReference type="GO" id="GO:0003985">
    <property type="term" value="F:acetyl-CoA C-acetyltransferase activity"/>
    <property type="evidence" value="ECO:0007669"/>
    <property type="project" value="TreeGrafter"/>
</dbReference>
<evidence type="ECO:0000256" key="7">
    <source>
        <dbReference type="ARBA" id="ARBA00023315"/>
    </source>
</evidence>
<evidence type="ECO:0000256" key="8">
    <source>
        <dbReference type="RuleBase" id="RU003557"/>
    </source>
</evidence>
<dbReference type="RefSeq" id="WP_104230118.1">
    <property type="nucleotide sequence ID" value="NZ_PSNW01000004.1"/>
</dbReference>
<keyword evidence="2" id="KW-0963">Cytoplasm</keyword>
<dbReference type="PIRSF" id="PIRSF000429">
    <property type="entry name" value="Ac-CoA_Ac_transf"/>
    <property type="match status" value="1"/>
</dbReference>
<dbReference type="InterPro" id="IPR002155">
    <property type="entry name" value="Thiolase"/>
</dbReference>
<dbReference type="PANTHER" id="PTHR18919">
    <property type="entry name" value="ACETYL-COA C-ACYLTRANSFERASE"/>
    <property type="match status" value="1"/>
</dbReference>
<evidence type="ECO:0000256" key="3">
    <source>
        <dbReference type="ARBA" id="ARBA00022679"/>
    </source>
</evidence>
<protein>
    <submittedName>
        <fullName evidence="11">Acetyl-CoA C-acyltransferase</fullName>
    </submittedName>
</protein>
<dbReference type="Gene3D" id="3.40.47.10">
    <property type="match status" value="1"/>
</dbReference>
<reference evidence="11 12" key="1">
    <citation type="submission" date="2018-02" db="EMBL/GenBank/DDBJ databases">
        <title>Genome sequencing of Solimonas sp. HR-BB.</title>
        <authorList>
            <person name="Lee Y."/>
            <person name="Jeon C.O."/>
        </authorList>
    </citation>
    <scope>NUCLEOTIDE SEQUENCE [LARGE SCALE GENOMIC DNA]</scope>
    <source>
        <strain evidence="11 12">HR-BB</strain>
    </source>
</reference>
<evidence type="ECO:0000256" key="2">
    <source>
        <dbReference type="ARBA" id="ARBA00022490"/>
    </source>
</evidence>
<dbReference type="Pfam" id="PF02803">
    <property type="entry name" value="Thiolase_C"/>
    <property type="match status" value="1"/>
</dbReference>